<evidence type="ECO:0000256" key="1">
    <source>
        <dbReference type="SAM" id="Phobius"/>
    </source>
</evidence>
<accession>A0A5J4TXY0</accession>
<gene>
    <name evidence="2" type="ORF">EZS28_041126</name>
</gene>
<dbReference type="AlphaFoldDB" id="A0A5J4TXY0"/>
<dbReference type="EMBL" id="SNRW01023032">
    <property type="protein sequence ID" value="KAA6363346.1"/>
    <property type="molecule type" value="Genomic_DNA"/>
</dbReference>
<comment type="caution">
    <text evidence="2">The sequence shown here is derived from an EMBL/GenBank/DDBJ whole genome shotgun (WGS) entry which is preliminary data.</text>
</comment>
<reference evidence="2 3" key="1">
    <citation type="submission" date="2019-03" db="EMBL/GenBank/DDBJ databases">
        <title>Single cell metagenomics reveals metabolic interactions within the superorganism composed of flagellate Streblomastix strix and complex community of Bacteroidetes bacteria on its surface.</title>
        <authorList>
            <person name="Treitli S.C."/>
            <person name="Kolisko M."/>
            <person name="Husnik F."/>
            <person name="Keeling P."/>
            <person name="Hampl V."/>
        </authorList>
    </citation>
    <scope>NUCLEOTIDE SEQUENCE [LARGE SCALE GENOMIC DNA]</scope>
    <source>
        <strain evidence="2">ST1C</strain>
    </source>
</reference>
<keyword evidence="1" id="KW-0812">Transmembrane</keyword>
<dbReference type="Proteomes" id="UP000324800">
    <property type="component" value="Unassembled WGS sequence"/>
</dbReference>
<keyword evidence="1" id="KW-1133">Transmembrane helix</keyword>
<protein>
    <submittedName>
        <fullName evidence="2">Uncharacterized protein</fullName>
    </submittedName>
</protein>
<evidence type="ECO:0000313" key="3">
    <source>
        <dbReference type="Proteomes" id="UP000324800"/>
    </source>
</evidence>
<organism evidence="2 3">
    <name type="scientific">Streblomastix strix</name>
    <dbReference type="NCBI Taxonomy" id="222440"/>
    <lineage>
        <taxon>Eukaryota</taxon>
        <taxon>Metamonada</taxon>
        <taxon>Preaxostyla</taxon>
        <taxon>Oxymonadida</taxon>
        <taxon>Streblomastigidae</taxon>
        <taxon>Streblomastix</taxon>
    </lineage>
</organism>
<sequence>MIAQIIPTSPITAIMILSLAVSIVQIFNAHYQQLRKKREKQIKAEINKVGQQNFEQLCITLGYEQGLNDVHEHDTVKFN</sequence>
<name>A0A5J4TXY0_9EUKA</name>
<feature type="transmembrane region" description="Helical" evidence="1">
    <location>
        <begin position="12"/>
        <end position="31"/>
    </location>
</feature>
<keyword evidence="1" id="KW-0472">Membrane</keyword>
<proteinExistence type="predicted"/>
<evidence type="ECO:0000313" key="2">
    <source>
        <dbReference type="EMBL" id="KAA6363346.1"/>
    </source>
</evidence>